<feature type="compositionally biased region" description="Polar residues" evidence="1">
    <location>
        <begin position="9"/>
        <end position="38"/>
    </location>
</feature>
<dbReference type="Proteomes" id="UP000325333">
    <property type="component" value="Unassembled WGS sequence"/>
</dbReference>
<name>A0A060DU92_9PROT</name>
<geneLocation type="plasmid" evidence="2 4">
    <name>AbAZ39_p1</name>
</geneLocation>
<accession>A0A060DU92</accession>
<keyword evidence="2" id="KW-0614">Plasmid</keyword>
<dbReference type="EMBL" id="CP007794">
    <property type="protein sequence ID" value="AIB14494.1"/>
    <property type="molecule type" value="Genomic_DNA"/>
</dbReference>
<dbReference type="EMBL" id="VEWN01000016">
    <property type="protein sequence ID" value="KAA1053356.1"/>
    <property type="molecule type" value="Genomic_DNA"/>
</dbReference>
<dbReference type="AlphaFoldDB" id="A0A060DU92"/>
<evidence type="ECO:0000313" key="3">
    <source>
        <dbReference type="EMBL" id="KAA1053356.1"/>
    </source>
</evidence>
<dbReference type="RefSeq" id="WP_040134698.1">
    <property type="nucleotide sequence ID" value="NZ_CP007794.1"/>
</dbReference>
<sequence>MGVSGIGGYQQQPFTTPLSSGPAALQQTRGTDANQQAQKAEEDRRQQVQAQDQQAQQSQQALASGGNTTPTRGQNLNITV</sequence>
<dbReference type="KEGG" id="abq:ABAZ39_21540"/>
<feature type="compositionally biased region" description="Low complexity" evidence="1">
    <location>
        <begin position="47"/>
        <end position="63"/>
    </location>
</feature>
<accession>A0A560CPN6</accession>
<evidence type="ECO:0000256" key="1">
    <source>
        <dbReference type="SAM" id="MobiDB-lite"/>
    </source>
</evidence>
<feature type="compositionally biased region" description="Polar residues" evidence="1">
    <location>
        <begin position="65"/>
        <end position="80"/>
    </location>
</feature>
<reference evidence="2 4" key="1">
    <citation type="journal article" date="2014" name="Genome Announc.">
        <title>Complete Genome Sequence of the Model Rhizosphere Strain Azospirillum brasilense Az39, Successfully Applied in Agriculture.</title>
        <authorList>
            <person name="Rivera D."/>
            <person name="Revale S."/>
            <person name="Molina R."/>
            <person name="Gualpa J."/>
            <person name="Puente M."/>
            <person name="Maroniche G."/>
            <person name="Paris G."/>
            <person name="Baker D."/>
            <person name="Clavijo B."/>
            <person name="McLay K."/>
            <person name="Spaepen S."/>
            <person name="Perticari A."/>
            <person name="Vazquez M."/>
            <person name="Wisniewski-Dye F."/>
            <person name="Watkins C."/>
            <person name="Martinez-Abarca F."/>
            <person name="Vanderleyden J."/>
            <person name="Cassan F."/>
        </authorList>
    </citation>
    <scope>NUCLEOTIDE SEQUENCE [LARGE SCALE GENOMIC DNA]</scope>
    <source>
        <strain evidence="2 4">Az39</strain>
        <plasmid evidence="2">AbAZ39_p1</plasmid>
    </source>
</reference>
<evidence type="ECO:0000313" key="2">
    <source>
        <dbReference type="EMBL" id="AIB14494.1"/>
    </source>
</evidence>
<evidence type="ECO:0000313" key="4">
    <source>
        <dbReference type="Proteomes" id="UP000027186"/>
    </source>
</evidence>
<proteinExistence type="predicted"/>
<feature type="region of interest" description="Disordered" evidence="1">
    <location>
        <begin position="1"/>
        <end position="80"/>
    </location>
</feature>
<gene>
    <name evidence="2" type="ORF">ABAZ39_21540</name>
    <name evidence="3" type="ORF">FH063_002969</name>
</gene>
<organism evidence="2 4">
    <name type="scientific">Azospirillum argentinense</name>
    <dbReference type="NCBI Taxonomy" id="2970906"/>
    <lineage>
        <taxon>Bacteria</taxon>
        <taxon>Pseudomonadati</taxon>
        <taxon>Pseudomonadota</taxon>
        <taxon>Alphaproteobacteria</taxon>
        <taxon>Rhodospirillales</taxon>
        <taxon>Azospirillaceae</taxon>
        <taxon>Azospirillum</taxon>
    </lineage>
</organism>
<evidence type="ECO:0000313" key="5">
    <source>
        <dbReference type="Proteomes" id="UP000325333"/>
    </source>
</evidence>
<protein>
    <submittedName>
        <fullName evidence="2">Uncharacterized protein</fullName>
    </submittedName>
</protein>
<reference evidence="3 5" key="2">
    <citation type="submission" date="2019-07" db="EMBL/GenBank/DDBJ databases">
        <title>Genome sequencing of the stress-tolerant strain Azospirillum brasilense Az19.</title>
        <authorList>
            <person name="Maroniche G.A."/>
            <person name="Garcia J.E."/>
            <person name="Pagnussat L."/>
            <person name="Amenta M."/>
            <person name="Creus C.M."/>
        </authorList>
    </citation>
    <scope>NUCLEOTIDE SEQUENCE [LARGE SCALE GENOMIC DNA]</scope>
    <source>
        <strain evidence="3 5">Az19</strain>
    </source>
</reference>
<dbReference type="Proteomes" id="UP000027186">
    <property type="component" value="Plasmid AbAZ39_p1"/>
</dbReference>